<comment type="caution">
    <text evidence="1">The sequence shown here is derived from an EMBL/GenBank/DDBJ whole genome shotgun (WGS) entry which is preliminary data.</text>
</comment>
<organism evidence="1 2">
    <name type="scientific">Streptomyces griseiscabiei</name>
    <dbReference type="NCBI Taxonomy" id="2993540"/>
    <lineage>
        <taxon>Bacteria</taxon>
        <taxon>Bacillati</taxon>
        <taxon>Actinomycetota</taxon>
        <taxon>Actinomycetes</taxon>
        <taxon>Kitasatosporales</taxon>
        <taxon>Streptomycetaceae</taxon>
        <taxon>Streptomyces</taxon>
    </lineage>
</organism>
<dbReference type="InterPro" id="IPR045955">
    <property type="entry name" value="DUF6375"/>
</dbReference>
<keyword evidence="2" id="KW-1185">Reference proteome</keyword>
<dbReference type="RefSeq" id="WP_086754805.1">
    <property type="nucleotide sequence ID" value="NZ_JAGJBZ010000002.1"/>
</dbReference>
<sequence length="148" mass="16645">MRIWNGYGSEHSMNLVLIGRFETVTGAQAAEERMEALQALAEAAWSDDDWRSPEERMPRELGEALSQMKLYDMGRSDVDAFALDHNVTREAQTVRIWTDESDVQGFLKVLLHHGAKVEVFSRHTWDEDAVTRSDATDASNSRSDGGSD</sequence>
<dbReference type="Proteomes" id="UP001271723">
    <property type="component" value="Unassembled WGS sequence"/>
</dbReference>
<reference evidence="1 2" key="1">
    <citation type="journal article" date="2023" name="Microb. Genom.">
        <title>Mesoterricola silvestris gen. nov., sp. nov., Mesoterricola sediminis sp. nov., Geothrix oryzae sp. nov., Geothrix edaphica sp. nov., Geothrix rubra sp. nov., and Geothrix limicola sp. nov., six novel members of Acidobacteriota isolated from soils.</title>
        <authorList>
            <person name="Weisberg A.J."/>
            <person name="Pearce E."/>
            <person name="Kramer C.G."/>
            <person name="Chang J.H."/>
            <person name="Clarke C.R."/>
        </authorList>
    </citation>
    <scope>NUCLEOTIDE SEQUENCE [LARGE SCALE GENOMIC DNA]</scope>
    <source>
        <strain evidence="1 2">NRRL_B-2795</strain>
    </source>
</reference>
<name>A0ABU4L4D9_9ACTN</name>
<accession>A0ABU4L4D9</accession>
<protein>
    <submittedName>
        <fullName evidence="1">DUF6375 family protein</fullName>
    </submittedName>
</protein>
<gene>
    <name evidence="1" type="ORF">PV517_17710</name>
</gene>
<evidence type="ECO:0000313" key="1">
    <source>
        <dbReference type="EMBL" id="MDX2910529.1"/>
    </source>
</evidence>
<dbReference type="EMBL" id="JARAVY010000006">
    <property type="protein sequence ID" value="MDX2910529.1"/>
    <property type="molecule type" value="Genomic_DNA"/>
</dbReference>
<dbReference type="Pfam" id="PF19902">
    <property type="entry name" value="DUF6375"/>
    <property type="match status" value="1"/>
</dbReference>
<evidence type="ECO:0000313" key="2">
    <source>
        <dbReference type="Proteomes" id="UP001271723"/>
    </source>
</evidence>
<proteinExistence type="predicted"/>